<dbReference type="AlphaFoldDB" id="A0A9W5S0L6"/>
<keyword evidence="3 5" id="KW-1133">Transmembrane helix</keyword>
<gene>
    <name evidence="7" type="ORF">BG53_05155</name>
</gene>
<keyword evidence="2 5" id="KW-0812">Transmembrane</keyword>
<proteinExistence type="predicted"/>
<evidence type="ECO:0000256" key="5">
    <source>
        <dbReference type="SAM" id="Phobius"/>
    </source>
</evidence>
<feature type="non-terminal residue" evidence="7">
    <location>
        <position position="562"/>
    </location>
</feature>
<comment type="caution">
    <text evidence="7">The sequence shown here is derived from an EMBL/GenBank/DDBJ whole genome shotgun (WGS) entry which is preliminary data.</text>
</comment>
<feature type="transmembrane region" description="Helical" evidence="5">
    <location>
        <begin position="113"/>
        <end position="132"/>
    </location>
</feature>
<organism evidence="7 8">
    <name type="scientific">Paenibacillus darwinianus</name>
    <dbReference type="NCBI Taxonomy" id="1380763"/>
    <lineage>
        <taxon>Bacteria</taxon>
        <taxon>Bacillati</taxon>
        <taxon>Bacillota</taxon>
        <taxon>Bacilli</taxon>
        <taxon>Bacillales</taxon>
        <taxon>Paenibacillaceae</taxon>
        <taxon>Paenibacillus</taxon>
    </lineage>
</organism>
<dbReference type="GO" id="GO:0016020">
    <property type="term" value="C:membrane"/>
    <property type="evidence" value="ECO:0007669"/>
    <property type="project" value="UniProtKB-SubCell"/>
</dbReference>
<feature type="transmembrane region" description="Helical" evidence="5">
    <location>
        <begin position="473"/>
        <end position="491"/>
    </location>
</feature>
<feature type="transmembrane region" description="Helical" evidence="5">
    <location>
        <begin position="307"/>
        <end position="325"/>
    </location>
</feature>
<dbReference type="Proteomes" id="UP000053750">
    <property type="component" value="Unassembled WGS sequence"/>
</dbReference>
<feature type="transmembrane region" description="Helical" evidence="5">
    <location>
        <begin position="337"/>
        <end position="355"/>
    </location>
</feature>
<dbReference type="PANTHER" id="PTHR37422">
    <property type="entry name" value="TEICHURONIC ACID BIOSYNTHESIS PROTEIN TUAE"/>
    <property type="match status" value="1"/>
</dbReference>
<dbReference type="EMBL" id="JFHU01000175">
    <property type="protein sequence ID" value="EXX86871.1"/>
    <property type="molecule type" value="Genomic_DNA"/>
</dbReference>
<dbReference type="RefSeq" id="WP_051587829.1">
    <property type="nucleotide sequence ID" value="NZ_KK082269.1"/>
</dbReference>
<feature type="transmembrane region" description="Helical" evidence="5">
    <location>
        <begin position="12"/>
        <end position="33"/>
    </location>
</feature>
<feature type="transmembrane region" description="Helical" evidence="5">
    <location>
        <begin position="80"/>
        <end position="101"/>
    </location>
</feature>
<evidence type="ECO:0000313" key="7">
    <source>
        <dbReference type="EMBL" id="EXX86871.1"/>
    </source>
</evidence>
<feature type="transmembrane region" description="Helical" evidence="5">
    <location>
        <begin position="424"/>
        <end position="445"/>
    </location>
</feature>
<evidence type="ECO:0000313" key="8">
    <source>
        <dbReference type="Proteomes" id="UP000053750"/>
    </source>
</evidence>
<dbReference type="Pfam" id="PF04932">
    <property type="entry name" value="Wzy_C"/>
    <property type="match status" value="1"/>
</dbReference>
<evidence type="ECO:0000256" key="2">
    <source>
        <dbReference type="ARBA" id="ARBA00022692"/>
    </source>
</evidence>
<name>A0A9W5S0L6_9BACL</name>
<keyword evidence="4 5" id="KW-0472">Membrane</keyword>
<evidence type="ECO:0000256" key="1">
    <source>
        <dbReference type="ARBA" id="ARBA00004141"/>
    </source>
</evidence>
<feature type="transmembrane region" description="Helical" evidence="5">
    <location>
        <begin position="139"/>
        <end position="161"/>
    </location>
</feature>
<protein>
    <recommendedName>
        <fullName evidence="6">O-antigen ligase-related domain-containing protein</fullName>
    </recommendedName>
</protein>
<comment type="subcellular location">
    <subcellularLocation>
        <location evidence="1">Membrane</location>
        <topology evidence="1">Multi-pass membrane protein</topology>
    </subcellularLocation>
</comment>
<feature type="transmembrane region" description="Helical" evidence="5">
    <location>
        <begin position="39"/>
        <end position="59"/>
    </location>
</feature>
<evidence type="ECO:0000256" key="4">
    <source>
        <dbReference type="ARBA" id="ARBA00023136"/>
    </source>
</evidence>
<reference evidence="7 8" key="1">
    <citation type="submission" date="2014-02" db="EMBL/GenBank/DDBJ databases">
        <title>Genome sequence of Paenibacillus darwinianus reveals adaptive mechanisms for survival in Antarctic soils.</title>
        <authorList>
            <person name="Dsouza M."/>
            <person name="Taylor M.W."/>
            <person name="Turner S.J."/>
            <person name="Aislabie J."/>
        </authorList>
    </citation>
    <scope>NUCLEOTIDE SEQUENCE [LARGE SCALE GENOMIC DNA]</scope>
    <source>
        <strain evidence="7 8">CE1</strain>
    </source>
</reference>
<feature type="transmembrane region" description="Helical" evidence="5">
    <location>
        <begin position="189"/>
        <end position="210"/>
    </location>
</feature>
<sequence length="562" mass="59032">MAERQKADDAGAECASAAALAVLLIVSALRYGMYFDVLLYRWEAAMLLAGAISFLYRCFGIAGPAMGTGKGAGAAAPLSFGYTLALWPLLLSALFVLGLAFDPASTLGTWNGALRWAGYAAFLYTLETWFAGSRSSRPFTAALQAAAAFIIWGSLAGWLGWFRFPDFVMVSGDARLTAVGARLAGYFQYANMLGAVLGALLLLQLVWLAGKRSDLPLIRRFAGLLAAPAMTALLLTESRGAWLAAAAGWAVGLAVHRGEERRGWALHSGWAVLAGASGYGLVVGAAADIWSAEGSGTGISAPALSETALLLSAAAIAWLGHELLGRMGQKTGARAGLSGWLAIAGLAVSAVYALYRVVGRSAAGRVIGHFETAAARRLFYEDGLALLRESPWIGYGGNSWRALHRAVQSRPYVGNEVHSGYLDMALNIGLPGLLVLLVFVGLIVLRVWRGERAGLAPLAVLLLHPAVDLDMSFGFYWLLLLCLAVLFGRRVKGWSSGGADAVCARGGARSGSEEAVRGTARIGEAGIRARERRAEAGRSQPAHVDRSRAAAAVRVTAALLAA</sequence>
<feature type="transmembrane region" description="Helical" evidence="5">
    <location>
        <begin position="270"/>
        <end position="287"/>
    </location>
</feature>
<keyword evidence="8" id="KW-1185">Reference proteome</keyword>
<dbReference type="InterPro" id="IPR007016">
    <property type="entry name" value="O-antigen_ligase-rel_domated"/>
</dbReference>
<feature type="domain" description="O-antigen ligase-related" evidence="6">
    <location>
        <begin position="305"/>
        <end position="437"/>
    </location>
</feature>
<evidence type="ECO:0000256" key="3">
    <source>
        <dbReference type="ARBA" id="ARBA00022989"/>
    </source>
</evidence>
<accession>A0A9W5S0L6</accession>
<dbReference type="PANTHER" id="PTHR37422:SF21">
    <property type="entry name" value="EXOQ-LIKE PROTEIN"/>
    <property type="match status" value="1"/>
</dbReference>
<feature type="transmembrane region" description="Helical" evidence="5">
    <location>
        <begin position="217"/>
        <end position="235"/>
    </location>
</feature>
<dbReference type="OrthoDB" id="1808577at2"/>
<dbReference type="InterPro" id="IPR051533">
    <property type="entry name" value="WaaL-like"/>
</dbReference>
<evidence type="ECO:0000259" key="6">
    <source>
        <dbReference type="Pfam" id="PF04932"/>
    </source>
</evidence>